<protein>
    <submittedName>
        <fullName evidence="1">Uncharacterized protein</fullName>
    </submittedName>
</protein>
<name>A0A6A4NT50_LUPAL</name>
<dbReference type="EMBL" id="WOCE01000018">
    <property type="protein sequence ID" value="KAE9593915.1"/>
    <property type="molecule type" value="Genomic_DNA"/>
</dbReference>
<comment type="caution">
    <text evidence="1">The sequence shown here is derived from an EMBL/GenBank/DDBJ whole genome shotgun (WGS) entry which is preliminary data.</text>
</comment>
<reference evidence="2" key="1">
    <citation type="journal article" date="2020" name="Nat. Commun.">
        <title>Genome sequence of the cluster root forming white lupin.</title>
        <authorList>
            <person name="Hufnagel B."/>
            <person name="Marques A."/>
            <person name="Soriano A."/>
            <person name="Marques L."/>
            <person name="Divol F."/>
            <person name="Doumas P."/>
            <person name="Sallet E."/>
            <person name="Mancinotti D."/>
            <person name="Carrere S."/>
            <person name="Marande W."/>
            <person name="Arribat S."/>
            <person name="Keller J."/>
            <person name="Huneau C."/>
            <person name="Blein T."/>
            <person name="Aime D."/>
            <person name="Laguerre M."/>
            <person name="Taylor J."/>
            <person name="Schubert V."/>
            <person name="Nelson M."/>
            <person name="Geu-Flores F."/>
            <person name="Crespi M."/>
            <person name="Gallardo-Guerrero K."/>
            <person name="Delaux P.-M."/>
            <person name="Salse J."/>
            <person name="Berges H."/>
            <person name="Guyot R."/>
            <person name="Gouzy J."/>
            <person name="Peret B."/>
        </authorList>
    </citation>
    <scope>NUCLEOTIDE SEQUENCE [LARGE SCALE GENOMIC DNA]</scope>
    <source>
        <strain evidence="2">cv. Amiga</strain>
    </source>
</reference>
<dbReference type="AlphaFoldDB" id="A0A6A4NT50"/>
<proteinExistence type="predicted"/>
<evidence type="ECO:0000313" key="1">
    <source>
        <dbReference type="EMBL" id="KAE9593915.1"/>
    </source>
</evidence>
<dbReference type="Proteomes" id="UP000447434">
    <property type="component" value="Chromosome 18"/>
</dbReference>
<evidence type="ECO:0000313" key="2">
    <source>
        <dbReference type="Proteomes" id="UP000447434"/>
    </source>
</evidence>
<organism evidence="1 2">
    <name type="scientific">Lupinus albus</name>
    <name type="common">White lupine</name>
    <name type="synonym">Lupinus termis</name>
    <dbReference type="NCBI Taxonomy" id="3870"/>
    <lineage>
        <taxon>Eukaryota</taxon>
        <taxon>Viridiplantae</taxon>
        <taxon>Streptophyta</taxon>
        <taxon>Embryophyta</taxon>
        <taxon>Tracheophyta</taxon>
        <taxon>Spermatophyta</taxon>
        <taxon>Magnoliopsida</taxon>
        <taxon>eudicotyledons</taxon>
        <taxon>Gunneridae</taxon>
        <taxon>Pentapetalae</taxon>
        <taxon>rosids</taxon>
        <taxon>fabids</taxon>
        <taxon>Fabales</taxon>
        <taxon>Fabaceae</taxon>
        <taxon>Papilionoideae</taxon>
        <taxon>50 kb inversion clade</taxon>
        <taxon>genistoids sensu lato</taxon>
        <taxon>core genistoids</taxon>
        <taxon>Genisteae</taxon>
        <taxon>Lupinus</taxon>
    </lineage>
</organism>
<gene>
    <name evidence="1" type="ORF">Lalb_Chr18g0048091</name>
</gene>
<sequence>MQTNHRAITLFSILVLLHYQISFNISLIQSLNSLNIQPDLRFIESPSEF</sequence>
<keyword evidence="2" id="KW-1185">Reference proteome</keyword>
<accession>A0A6A4NT50</accession>